<evidence type="ECO:0008006" key="5">
    <source>
        <dbReference type="Google" id="ProtNLM"/>
    </source>
</evidence>
<dbReference type="EMBL" id="JXUW01000021">
    <property type="protein sequence ID" value="KJE76112.1"/>
    <property type="molecule type" value="Genomic_DNA"/>
</dbReference>
<dbReference type="Proteomes" id="UP000032336">
    <property type="component" value="Unassembled WGS sequence"/>
</dbReference>
<feature type="domain" description="DUF2249" evidence="2">
    <location>
        <begin position="247"/>
        <end position="316"/>
    </location>
</feature>
<reference evidence="3 4" key="1">
    <citation type="submission" date="2015-01" db="EMBL/GenBank/DDBJ databases">
        <title>Draft genome of the acidophilic iron oxidizer Ferrimicrobium acidiphilum strain T23.</title>
        <authorList>
            <person name="Poehlein A."/>
            <person name="Eisen S."/>
            <person name="Schloemann M."/>
            <person name="Johnson B.D."/>
            <person name="Daniel R."/>
            <person name="Muehling M."/>
        </authorList>
    </citation>
    <scope>NUCLEOTIDE SEQUENCE [LARGE SCALE GENOMIC DNA]</scope>
    <source>
        <strain evidence="3 4">T23</strain>
    </source>
</reference>
<dbReference type="STRING" id="1121877.FEAC_20940"/>
<dbReference type="Pfam" id="PF10006">
    <property type="entry name" value="DUF2249"/>
    <property type="match status" value="1"/>
</dbReference>
<accession>A0A0D8FV30</accession>
<feature type="domain" description="Hemerythrin-like" evidence="1">
    <location>
        <begin position="10"/>
        <end position="132"/>
    </location>
</feature>
<protein>
    <recommendedName>
        <fullName evidence="5">Hemerythrin HHE cation binding domain protein</fullName>
    </recommendedName>
</protein>
<keyword evidence="4" id="KW-1185">Reference proteome</keyword>
<dbReference type="Pfam" id="PF01814">
    <property type="entry name" value="Hemerythrin"/>
    <property type="match status" value="1"/>
</dbReference>
<dbReference type="Gene3D" id="1.20.120.520">
    <property type="entry name" value="nmb1532 protein domain like"/>
    <property type="match status" value="1"/>
</dbReference>
<evidence type="ECO:0000259" key="2">
    <source>
        <dbReference type="Pfam" id="PF10006"/>
    </source>
</evidence>
<evidence type="ECO:0000259" key="1">
    <source>
        <dbReference type="Pfam" id="PF01814"/>
    </source>
</evidence>
<comment type="caution">
    <text evidence="3">The sequence shown here is derived from an EMBL/GenBank/DDBJ whole genome shotgun (WGS) entry which is preliminary data.</text>
</comment>
<dbReference type="eggNOG" id="COG4309">
    <property type="taxonomic scope" value="Bacteria"/>
</dbReference>
<dbReference type="AlphaFoldDB" id="A0A0D8FV30"/>
<dbReference type="InterPro" id="IPR018720">
    <property type="entry name" value="DUF2249"/>
</dbReference>
<dbReference type="PATRIC" id="fig|1121877.4.peg.2337"/>
<dbReference type="GeneID" id="78374026"/>
<dbReference type="InterPro" id="IPR012312">
    <property type="entry name" value="Hemerythrin-like"/>
</dbReference>
<evidence type="ECO:0000313" key="4">
    <source>
        <dbReference type="Proteomes" id="UP000032336"/>
    </source>
</evidence>
<evidence type="ECO:0000313" key="3">
    <source>
        <dbReference type="EMBL" id="KJE76112.1"/>
    </source>
</evidence>
<sequence length="322" mass="35496">MANTETEAFEAMLLHHQDLESQVTKRVEALLITLTTEGRYESVTADLLAYLAEQVLPHAIAEEHSIYEAANSLSNLREAVAEMIAEHRELAASVEALGRSSDPAEITILAESIRHLFATHAAKENELLLPALRADSTVSLSHLLAQMHNLTEAAQTDTPGTENRAVPDTEADLLALLLESGDLLAESGRGEEACRLVASAWVTLRTPRPELAVKVTSALHRLIRSVRTVPIELSARRSTGKTDDINTLDVRPLAPAKRHEAIFSTFDALAPGEDFLLLNDHDPRPLRYQFEAEHAGEFIWDYLEAGPRVWRVKIGRSVGTTR</sequence>
<dbReference type="OrthoDB" id="8451629at2"/>
<gene>
    <name evidence="3" type="ORF">FEAC_20940</name>
</gene>
<proteinExistence type="predicted"/>
<organism evidence="3 4">
    <name type="scientific">Ferrimicrobium acidiphilum DSM 19497</name>
    <dbReference type="NCBI Taxonomy" id="1121877"/>
    <lineage>
        <taxon>Bacteria</taxon>
        <taxon>Bacillati</taxon>
        <taxon>Actinomycetota</taxon>
        <taxon>Acidimicrobiia</taxon>
        <taxon>Acidimicrobiales</taxon>
        <taxon>Acidimicrobiaceae</taxon>
        <taxon>Ferrimicrobium</taxon>
    </lineage>
</organism>
<name>A0A0D8FV30_9ACTN</name>
<dbReference type="RefSeq" id="WP_081901303.1">
    <property type="nucleotide sequence ID" value="NZ_JQKF01000076.1"/>
</dbReference>